<proteinExistence type="predicted"/>
<organism evidence="1 2">
    <name type="scientific">Gracilibacillus oryzae</name>
    <dbReference type="NCBI Taxonomy" id="1672701"/>
    <lineage>
        <taxon>Bacteria</taxon>
        <taxon>Bacillati</taxon>
        <taxon>Bacillota</taxon>
        <taxon>Bacilli</taxon>
        <taxon>Bacillales</taxon>
        <taxon>Bacillaceae</taxon>
        <taxon>Gracilibacillus</taxon>
    </lineage>
</organism>
<evidence type="ECO:0000313" key="2">
    <source>
        <dbReference type="Proteomes" id="UP000480246"/>
    </source>
</evidence>
<dbReference type="EMBL" id="WEID01000006">
    <property type="protein sequence ID" value="KAB8139085.1"/>
    <property type="molecule type" value="Genomic_DNA"/>
</dbReference>
<dbReference type="AlphaFoldDB" id="A0A7C8GWQ6"/>
<gene>
    <name evidence="1" type="ORF">F9U64_01425</name>
</gene>
<protein>
    <submittedName>
        <fullName evidence="1">Uncharacterized protein</fullName>
    </submittedName>
</protein>
<dbReference type="RefSeq" id="WP_153400990.1">
    <property type="nucleotide sequence ID" value="NZ_ML762424.1"/>
</dbReference>
<dbReference type="OrthoDB" id="2706316at2"/>
<name>A0A7C8GWQ6_9BACI</name>
<reference evidence="1 2" key="1">
    <citation type="submission" date="2019-10" db="EMBL/GenBank/DDBJ databases">
        <title>Gracilibacillus sp. nov. isolated from rice seeds.</title>
        <authorList>
            <person name="He S."/>
        </authorList>
    </citation>
    <scope>NUCLEOTIDE SEQUENCE [LARGE SCALE GENOMIC DNA]</scope>
    <source>
        <strain evidence="1 2">TD8</strain>
    </source>
</reference>
<comment type="caution">
    <text evidence="1">The sequence shown here is derived from an EMBL/GenBank/DDBJ whole genome shotgun (WGS) entry which is preliminary data.</text>
</comment>
<dbReference type="Proteomes" id="UP000480246">
    <property type="component" value="Unassembled WGS sequence"/>
</dbReference>
<sequence length="93" mass="10886">MGYILPVDNFQYQQYHNRVTKTERDPFPIEELYPIQFNMDYESEKLKEKTGQKYESPEVFGKQSSSYISSSSIKNEKIYAQVTGKGREFVAEA</sequence>
<accession>A0A7C8GWQ6</accession>
<keyword evidence="2" id="KW-1185">Reference proteome</keyword>
<evidence type="ECO:0000313" key="1">
    <source>
        <dbReference type="EMBL" id="KAB8139085.1"/>
    </source>
</evidence>